<keyword evidence="3" id="KW-1185">Reference proteome</keyword>
<dbReference type="AlphaFoldDB" id="A0ABD6A656"/>
<keyword evidence="1" id="KW-0812">Transmembrane</keyword>
<evidence type="ECO:0000313" key="2">
    <source>
        <dbReference type="EMBL" id="MFC7316081.1"/>
    </source>
</evidence>
<accession>A0ABD6A656</accession>
<protein>
    <recommendedName>
        <fullName evidence="4">Flagellin</fullName>
    </recommendedName>
</protein>
<dbReference type="RefSeq" id="WP_276305479.1">
    <property type="nucleotide sequence ID" value="NZ_CP119992.1"/>
</dbReference>
<keyword evidence="1" id="KW-1133">Transmembrane helix</keyword>
<dbReference type="Proteomes" id="UP001596547">
    <property type="component" value="Unassembled WGS sequence"/>
</dbReference>
<organism evidence="2 3">
    <name type="scientific">Halomarina halobia</name>
    <dbReference type="NCBI Taxonomy" id="3033386"/>
    <lineage>
        <taxon>Archaea</taxon>
        <taxon>Methanobacteriati</taxon>
        <taxon>Methanobacteriota</taxon>
        <taxon>Stenosarchaea group</taxon>
        <taxon>Halobacteria</taxon>
        <taxon>Halobacteriales</taxon>
        <taxon>Natronomonadaceae</taxon>
        <taxon>Halomarina</taxon>
    </lineage>
</organism>
<dbReference type="InterPro" id="IPR055690">
    <property type="entry name" value="DUF7266"/>
</dbReference>
<comment type="caution">
    <text evidence="2">The sequence shown here is derived from an EMBL/GenBank/DDBJ whole genome shotgun (WGS) entry which is preliminary data.</text>
</comment>
<gene>
    <name evidence="2" type="ORF">ACFQPE_04625</name>
</gene>
<keyword evidence="1" id="KW-0472">Membrane</keyword>
<name>A0ABD6A656_9EURY</name>
<dbReference type="EMBL" id="JBHTBF010000001">
    <property type="protein sequence ID" value="MFC7316081.1"/>
    <property type="molecule type" value="Genomic_DNA"/>
</dbReference>
<sequence>MDDRATSVQIGYTLSLAITAVLISGVLITAGGVVDSRQEQTVRSELTVVGERIAADLMTADRLATAGGSEVRVDVSLPARVAGASYRVTVDTSASPPRLVLTSDDPSVTVTVAFDSTTAVDAGTIAGGDLRIVLTPSDTLEVRST</sequence>
<dbReference type="Pfam" id="PF23928">
    <property type="entry name" value="DUF7266"/>
    <property type="match status" value="1"/>
</dbReference>
<proteinExistence type="predicted"/>
<dbReference type="GeneID" id="79315060"/>
<evidence type="ECO:0000313" key="3">
    <source>
        <dbReference type="Proteomes" id="UP001596547"/>
    </source>
</evidence>
<feature type="transmembrane region" description="Helical" evidence="1">
    <location>
        <begin position="12"/>
        <end position="34"/>
    </location>
</feature>
<evidence type="ECO:0000256" key="1">
    <source>
        <dbReference type="SAM" id="Phobius"/>
    </source>
</evidence>
<evidence type="ECO:0008006" key="4">
    <source>
        <dbReference type="Google" id="ProtNLM"/>
    </source>
</evidence>
<reference evidence="2 3" key="1">
    <citation type="journal article" date="2019" name="Int. J. Syst. Evol. Microbiol.">
        <title>The Global Catalogue of Microorganisms (GCM) 10K type strain sequencing project: providing services to taxonomists for standard genome sequencing and annotation.</title>
        <authorList>
            <consortium name="The Broad Institute Genomics Platform"/>
            <consortium name="The Broad Institute Genome Sequencing Center for Infectious Disease"/>
            <person name="Wu L."/>
            <person name="Ma J."/>
        </authorList>
    </citation>
    <scope>NUCLEOTIDE SEQUENCE [LARGE SCALE GENOMIC DNA]</scope>
    <source>
        <strain evidence="2 3">PSR21</strain>
    </source>
</reference>